<dbReference type="InterPro" id="IPR036047">
    <property type="entry name" value="F-box-like_dom_sf"/>
</dbReference>
<dbReference type="SUPFAM" id="SSF81383">
    <property type="entry name" value="F-box domain"/>
    <property type="match status" value="1"/>
</dbReference>
<evidence type="ECO:0000313" key="2">
    <source>
        <dbReference type="Proteomes" id="UP000233837"/>
    </source>
</evidence>
<dbReference type="GO" id="GO:2000762">
    <property type="term" value="P:regulation of phenylpropanoid metabolic process"/>
    <property type="evidence" value="ECO:0007669"/>
    <property type="project" value="InterPro"/>
</dbReference>
<reference evidence="1 2" key="1">
    <citation type="journal article" date="2016" name="Sci. Rep.">
        <title>The Dendrobium catenatum Lindl. genome sequence provides insights into polysaccharide synthase, floral development and adaptive evolution.</title>
        <authorList>
            <person name="Zhang G.Q."/>
            <person name="Xu Q."/>
            <person name="Bian C."/>
            <person name="Tsai W.C."/>
            <person name="Yeh C.M."/>
            <person name="Liu K.W."/>
            <person name="Yoshida K."/>
            <person name="Zhang L.S."/>
            <person name="Chang S.B."/>
            <person name="Chen F."/>
            <person name="Shi Y."/>
            <person name="Su Y.Y."/>
            <person name="Zhang Y.Q."/>
            <person name="Chen L.J."/>
            <person name="Yin Y."/>
            <person name="Lin M."/>
            <person name="Huang H."/>
            <person name="Deng H."/>
            <person name="Wang Z.W."/>
            <person name="Zhu S.L."/>
            <person name="Zhao X."/>
            <person name="Deng C."/>
            <person name="Niu S.C."/>
            <person name="Huang J."/>
            <person name="Wang M."/>
            <person name="Liu G.H."/>
            <person name="Yang H.J."/>
            <person name="Xiao X.J."/>
            <person name="Hsiao Y.Y."/>
            <person name="Wu W.L."/>
            <person name="Chen Y.Y."/>
            <person name="Mitsuda N."/>
            <person name="Ohme-Takagi M."/>
            <person name="Luo Y.B."/>
            <person name="Van de Peer Y."/>
            <person name="Liu Z.J."/>
        </authorList>
    </citation>
    <scope>NUCLEOTIDE SEQUENCE [LARGE SCALE GENOMIC DNA]</scope>
    <source>
        <tissue evidence="1">The whole plant</tissue>
    </source>
</reference>
<dbReference type="AlphaFoldDB" id="A0A2I0VRH5"/>
<dbReference type="PANTHER" id="PTHR46407:SF3">
    <property type="entry name" value="OS02G0208700 PROTEIN"/>
    <property type="match status" value="1"/>
</dbReference>
<dbReference type="EMBL" id="KZ503303">
    <property type="protein sequence ID" value="PKU65993.1"/>
    <property type="molecule type" value="Genomic_DNA"/>
</dbReference>
<dbReference type="PANTHER" id="PTHR46407">
    <property type="entry name" value="OS02G0208700 PROTEIN"/>
    <property type="match status" value="1"/>
</dbReference>
<name>A0A2I0VRH5_9ASPA</name>
<evidence type="ECO:0000313" key="1">
    <source>
        <dbReference type="EMBL" id="PKU65993.1"/>
    </source>
</evidence>
<reference evidence="1 2" key="2">
    <citation type="journal article" date="2017" name="Nature">
        <title>The Apostasia genome and the evolution of orchids.</title>
        <authorList>
            <person name="Zhang G.Q."/>
            <person name="Liu K.W."/>
            <person name="Li Z."/>
            <person name="Lohaus R."/>
            <person name="Hsiao Y.Y."/>
            <person name="Niu S.C."/>
            <person name="Wang J.Y."/>
            <person name="Lin Y.C."/>
            <person name="Xu Q."/>
            <person name="Chen L.J."/>
            <person name="Yoshida K."/>
            <person name="Fujiwara S."/>
            <person name="Wang Z.W."/>
            <person name="Zhang Y.Q."/>
            <person name="Mitsuda N."/>
            <person name="Wang M."/>
            <person name="Liu G.H."/>
            <person name="Pecoraro L."/>
            <person name="Huang H.X."/>
            <person name="Xiao X.J."/>
            <person name="Lin M."/>
            <person name="Wu X.Y."/>
            <person name="Wu W.L."/>
            <person name="Chen Y.Y."/>
            <person name="Chang S.B."/>
            <person name="Sakamoto S."/>
            <person name="Ohme-Takagi M."/>
            <person name="Yagi M."/>
            <person name="Zeng S.J."/>
            <person name="Shen C.Y."/>
            <person name="Yeh C.M."/>
            <person name="Luo Y.B."/>
            <person name="Tsai W.C."/>
            <person name="Van de Peer Y."/>
            <person name="Liu Z.J."/>
        </authorList>
    </citation>
    <scope>NUCLEOTIDE SEQUENCE [LARGE SCALE GENOMIC DNA]</scope>
    <source>
        <tissue evidence="1">The whole plant</tissue>
    </source>
</reference>
<proteinExistence type="predicted"/>
<accession>A0A2I0VRH5</accession>
<gene>
    <name evidence="1" type="ORF">MA16_Dca009068</name>
</gene>
<keyword evidence="2" id="KW-1185">Reference proteome</keyword>
<organism evidence="1 2">
    <name type="scientific">Dendrobium catenatum</name>
    <dbReference type="NCBI Taxonomy" id="906689"/>
    <lineage>
        <taxon>Eukaryota</taxon>
        <taxon>Viridiplantae</taxon>
        <taxon>Streptophyta</taxon>
        <taxon>Embryophyta</taxon>
        <taxon>Tracheophyta</taxon>
        <taxon>Spermatophyta</taxon>
        <taxon>Magnoliopsida</taxon>
        <taxon>Liliopsida</taxon>
        <taxon>Asparagales</taxon>
        <taxon>Orchidaceae</taxon>
        <taxon>Epidendroideae</taxon>
        <taxon>Malaxideae</taxon>
        <taxon>Dendrobiinae</taxon>
        <taxon>Dendrobium</taxon>
    </lineage>
</organism>
<dbReference type="Proteomes" id="UP000233837">
    <property type="component" value="Unassembled WGS sequence"/>
</dbReference>
<protein>
    <submittedName>
        <fullName evidence="1">F-box/kelch-repeat protein</fullName>
    </submittedName>
</protein>
<dbReference type="InterPro" id="IPR044595">
    <property type="entry name" value="KMD1-4"/>
</dbReference>
<dbReference type="GO" id="GO:0080037">
    <property type="term" value="P:negative regulation of cytokinin-activated signaling pathway"/>
    <property type="evidence" value="ECO:0007669"/>
    <property type="project" value="InterPro"/>
</dbReference>
<sequence length="136" mass="15570">MNFPDMEDLIPGLPEEIGLECLIRAPHKTLPLLQQVCRRKQATESPFFHHLCRFAGSSHHLIIFIEAHYAVRCSLRFFSSHPYCRLVALNLSTGEWASLRPIPLVSLDHPFFFCVFSSCLHLVVNGGGRVRVWAWN</sequence>